<gene>
    <name evidence="1" type="ORF">Tco_0858054</name>
</gene>
<sequence length="88" mass="9892">MTSSIIRFDIEKFDGKNDFGLWKRKIRALMVQVGCDAALETLPTDMEAGEKAALMKKTYSTTPGDHIDEFNKLILNLANIGIEIEDED</sequence>
<protein>
    <submittedName>
        <fullName evidence="1">Uncharacterized protein</fullName>
    </submittedName>
</protein>
<organism evidence="1 2">
    <name type="scientific">Tanacetum coccineum</name>
    <dbReference type="NCBI Taxonomy" id="301880"/>
    <lineage>
        <taxon>Eukaryota</taxon>
        <taxon>Viridiplantae</taxon>
        <taxon>Streptophyta</taxon>
        <taxon>Embryophyta</taxon>
        <taxon>Tracheophyta</taxon>
        <taxon>Spermatophyta</taxon>
        <taxon>Magnoliopsida</taxon>
        <taxon>eudicotyledons</taxon>
        <taxon>Gunneridae</taxon>
        <taxon>Pentapetalae</taxon>
        <taxon>asterids</taxon>
        <taxon>campanulids</taxon>
        <taxon>Asterales</taxon>
        <taxon>Asteraceae</taxon>
        <taxon>Asteroideae</taxon>
        <taxon>Anthemideae</taxon>
        <taxon>Anthemidinae</taxon>
        <taxon>Tanacetum</taxon>
    </lineage>
</organism>
<reference evidence="1" key="2">
    <citation type="submission" date="2022-01" db="EMBL/GenBank/DDBJ databases">
        <authorList>
            <person name="Yamashiro T."/>
            <person name="Shiraishi A."/>
            <person name="Satake H."/>
            <person name="Nakayama K."/>
        </authorList>
    </citation>
    <scope>NUCLEOTIDE SEQUENCE</scope>
</reference>
<accession>A0ABQ5BA78</accession>
<proteinExistence type="predicted"/>
<dbReference type="Proteomes" id="UP001151760">
    <property type="component" value="Unassembled WGS sequence"/>
</dbReference>
<evidence type="ECO:0000313" key="2">
    <source>
        <dbReference type="Proteomes" id="UP001151760"/>
    </source>
</evidence>
<name>A0ABQ5BA78_9ASTR</name>
<comment type="caution">
    <text evidence="1">The sequence shown here is derived from an EMBL/GenBank/DDBJ whole genome shotgun (WGS) entry which is preliminary data.</text>
</comment>
<reference evidence="1" key="1">
    <citation type="journal article" date="2022" name="Int. J. Mol. Sci.">
        <title>Draft Genome of Tanacetum Coccineum: Genomic Comparison of Closely Related Tanacetum-Family Plants.</title>
        <authorList>
            <person name="Yamashiro T."/>
            <person name="Shiraishi A."/>
            <person name="Nakayama K."/>
            <person name="Satake H."/>
        </authorList>
    </citation>
    <scope>NUCLEOTIDE SEQUENCE</scope>
</reference>
<keyword evidence="2" id="KW-1185">Reference proteome</keyword>
<dbReference type="EMBL" id="BQNB010013033">
    <property type="protein sequence ID" value="GJT11012.1"/>
    <property type="molecule type" value="Genomic_DNA"/>
</dbReference>
<evidence type="ECO:0000313" key="1">
    <source>
        <dbReference type="EMBL" id="GJT11012.1"/>
    </source>
</evidence>